<protein>
    <submittedName>
        <fullName evidence="1">Uncharacterized protein</fullName>
    </submittedName>
</protein>
<evidence type="ECO:0000313" key="1">
    <source>
        <dbReference type="EMBL" id="KAJ9063431.1"/>
    </source>
</evidence>
<accession>A0ACC2SMH3</accession>
<dbReference type="Proteomes" id="UP001165960">
    <property type="component" value="Unassembled WGS sequence"/>
</dbReference>
<organism evidence="1 2">
    <name type="scientific">Entomophthora muscae</name>
    <dbReference type="NCBI Taxonomy" id="34485"/>
    <lineage>
        <taxon>Eukaryota</taxon>
        <taxon>Fungi</taxon>
        <taxon>Fungi incertae sedis</taxon>
        <taxon>Zoopagomycota</taxon>
        <taxon>Entomophthoromycotina</taxon>
        <taxon>Entomophthoromycetes</taxon>
        <taxon>Entomophthorales</taxon>
        <taxon>Entomophthoraceae</taxon>
        <taxon>Entomophthora</taxon>
    </lineage>
</organism>
<sequence length="356" mass="38562">MKITPENTPKYNKISGWACHGKGKELVPYSYPAGDLLSTDVEIEISHCGICGSDLHTMDSGWGPTDYPVIVGHEIVGTVTAIGQEVKHLAVGDRVGVGAQCRACLQNDCFACGRGRDAHCPKLTFTYNSKRAMDGAKSYGGYAEAVRVQEEYAFKIPESIPSEYAAPLLCAGTTVFSPMIRHNFSAGDNVAIMGIGGLGHLAVKFASALGCEVTAISHSPSKKEESLKMGATHFMDGSDADQLKAFQSKFKFMLISSSADNLDFVMLNSLMDIDGKIILVGLGEEPLQIIPFALVSKDISVIGSIIGSIKDMKYTLEFAAKHNIRPTIEEMPMDQVNEAVKRVRSGKVRYRMILKN</sequence>
<keyword evidence="2" id="KW-1185">Reference proteome</keyword>
<comment type="caution">
    <text evidence="1">The sequence shown here is derived from an EMBL/GenBank/DDBJ whole genome shotgun (WGS) entry which is preliminary data.</text>
</comment>
<name>A0ACC2SMH3_9FUNG</name>
<dbReference type="EMBL" id="QTSX02004971">
    <property type="protein sequence ID" value="KAJ9063431.1"/>
    <property type="molecule type" value="Genomic_DNA"/>
</dbReference>
<proteinExistence type="predicted"/>
<gene>
    <name evidence="1" type="ORF">DSO57_1000024</name>
</gene>
<evidence type="ECO:0000313" key="2">
    <source>
        <dbReference type="Proteomes" id="UP001165960"/>
    </source>
</evidence>
<reference evidence="1" key="1">
    <citation type="submission" date="2022-04" db="EMBL/GenBank/DDBJ databases">
        <title>Genome of the entomopathogenic fungus Entomophthora muscae.</title>
        <authorList>
            <person name="Elya C."/>
            <person name="Lovett B.R."/>
            <person name="Lee E."/>
            <person name="Macias A.M."/>
            <person name="Hajek A.E."/>
            <person name="De Bivort B.L."/>
            <person name="Kasson M.T."/>
            <person name="De Fine Licht H.H."/>
            <person name="Stajich J.E."/>
        </authorList>
    </citation>
    <scope>NUCLEOTIDE SEQUENCE</scope>
    <source>
        <strain evidence="1">Berkeley</strain>
    </source>
</reference>